<dbReference type="AlphaFoldDB" id="A0AAV3P3Q3"/>
<organism evidence="6 7">
    <name type="scientific">Lithospermum erythrorhizon</name>
    <name type="common">Purple gromwell</name>
    <name type="synonym">Lithospermum officinale var. erythrorhizon</name>
    <dbReference type="NCBI Taxonomy" id="34254"/>
    <lineage>
        <taxon>Eukaryota</taxon>
        <taxon>Viridiplantae</taxon>
        <taxon>Streptophyta</taxon>
        <taxon>Embryophyta</taxon>
        <taxon>Tracheophyta</taxon>
        <taxon>Spermatophyta</taxon>
        <taxon>Magnoliopsida</taxon>
        <taxon>eudicotyledons</taxon>
        <taxon>Gunneridae</taxon>
        <taxon>Pentapetalae</taxon>
        <taxon>asterids</taxon>
        <taxon>lamiids</taxon>
        <taxon>Boraginales</taxon>
        <taxon>Boraginaceae</taxon>
        <taxon>Boraginoideae</taxon>
        <taxon>Lithospermeae</taxon>
        <taxon>Lithospermum</taxon>
    </lineage>
</organism>
<evidence type="ECO:0000256" key="5">
    <source>
        <dbReference type="RuleBase" id="RU362027"/>
    </source>
</evidence>
<keyword evidence="3 5" id="KW-0328">Glycosyltransferase</keyword>
<evidence type="ECO:0000256" key="2">
    <source>
        <dbReference type="ARBA" id="ARBA00006351"/>
    </source>
</evidence>
<keyword evidence="7" id="KW-1185">Reference proteome</keyword>
<keyword evidence="5" id="KW-0333">Golgi apparatus</keyword>
<keyword evidence="5" id="KW-0472">Membrane</keyword>
<keyword evidence="4 6" id="KW-0808">Transferase</keyword>
<comment type="similarity">
    <text evidence="2 5">Belongs to the glycosyltransferase 8 family.</text>
</comment>
<comment type="pathway">
    <text evidence="1 5">Glycan metabolism; pectin biosynthesis.</text>
</comment>
<dbReference type="PANTHER" id="PTHR32116:SF27">
    <property type="entry name" value="GALACTURONOSYLTRANSFERASE 13-RELATED"/>
    <property type="match status" value="1"/>
</dbReference>
<dbReference type="GO" id="GO:0071555">
    <property type="term" value="P:cell wall organization"/>
    <property type="evidence" value="ECO:0007669"/>
    <property type="project" value="UniProtKB-KW"/>
</dbReference>
<evidence type="ECO:0000256" key="3">
    <source>
        <dbReference type="ARBA" id="ARBA00022676"/>
    </source>
</evidence>
<dbReference type="InterPro" id="IPR029993">
    <property type="entry name" value="GAUT"/>
</dbReference>
<proteinExistence type="inferred from homology"/>
<comment type="subcellular location">
    <subcellularLocation>
        <location evidence="5">Golgi apparatus membrane</location>
        <topology evidence="5">Single-pass type II membrane protein</topology>
    </subcellularLocation>
</comment>
<dbReference type="InterPro" id="IPR029044">
    <property type="entry name" value="Nucleotide-diphossugar_trans"/>
</dbReference>
<dbReference type="Pfam" id="PF01501">
    <property type="entry name" value="Glyco_transf_8"/>
    <property type="match status" value="1"/>
</dbReference>
<reference evidence="6 7" key="1">
    <citation type="submission" date="2024-01" db="EMBL/GenBank/DDBJ databases">
        <title>The complete chloroplast genome sequence of Lithospermum erythrorhizon: insights into the phylogenetic relationship among Boraginaceae species and the maternal lineages of purple gromwells.</title>
        <authorList>
            <person name="Okada T."/>
            <person name="Watanabe K."/>
        </authorList>
    </citation>
    <scope>NUCLEOTIDE SEQUENCE [LARGE SCALE GENOMIC DNA]</scope>
</reference>
<evidence type="ECO:0000313" key="7">
    <source>
        <dbReference type="Proteomes" id="UP001454036"/>
    </source>
</evidence>
<dbReference type="PANTHER" id="PTHR32116">
    <property type="entry name" value="GALACTURONOSYLTRANSFERASE 4-RELATED"/>
    <property type="match status" value="1"/>
</dbReference>
<protein>
    <recommendedName>
        <fullName evidence="5">Hexosyltransferase</fullName>
        <ecNumber evidence="5">2.4.1.-</ecNumber>
    </recommendedName>
</protein>
<dbReference type="CDD" id="cd06429">
    <property type="entry name" value="GT8_like_1"/>
    <property type="match status" value="1"/>
</dbReference>
<dbReference type="GO" id="GO:0000139">
    <property type="term" value="C:Golgi membrane"/>
    <property type="evidence" value="ECO:0007669"/>
    <property type="project" value="UniProtKB-SubCell"/>
</dbReference>
<feature type="transmembrane region" description="Helical" evidence="5">
    <location>
        <begin position="43"/>
        <end position="67"/>
    </location>
</feature>
<accession>A0AAV3P3Q3</accession>
<name>A0AAV3P3Q3_LITER</name>
<dbReference type="EC" id="2.4.1.-" evidence="5"/>
<keyword evidence="5" id="KW-1133">Transmembrane helix</keyword>
<evidence type="ECO:0000256" key="4">
    <source>
        <dbReference type="ARBA" id="ARBA00022679"/>
    </source>
</evidence>
<dbReference type="SUPFAM" id="SSF53448">
    <property type="entry name" value="Nucleotide-diphospho-sugar transferases"/>
    <property type="match status" value="1"/>
</dbReference>
<sequence length="539" mass="61412">MQLRFSPSMRSITISGSSGHLNNGGFGESMKIKLAARHISYRTLFHTILILAFLLPFIFILTALITLEGANKCSSFDCIGRRLGPRFLGRTDDSGQKMVKDFVKILSKVNTEELPQGLNLPATFSQLVSEMKSNKYSTKQFGLILKGMMERSERELRESKFAELMNKHFAASSIPKGIHCLSLRLTDEYSSNAHARRQLPSPELLPLLSDNSYHHFVLSTDNILAASVVVASTVQSSLKPEKIVFHIITDKKTYAGMHSWFALNPISPAIVEVKGIHQFDWLTKENVPVLEAVENHYGIRNYYHGNHIAGANLSNVTPKNFASKLQARSPKYISLLNHLRIYLPELFPNLEKVVFLDDDVVIQRDLSPLWKIDLNGKVNGAVETCRGEDELVMSKTLRNYFNFSHPLIAKNLNPDKCAWAYGMNIFDLHAWRRTEITETYHQWLKENLKSNLTLWKLGTLPPALIAFKDQVQPIDPSWHLLGLGYQNKTKIEDVTKTAVIHYNGQCKPWLDLGFEHLRPFWTKYVNYSSDFIRNCHILE</sequence>
<keyword evidence="5" id="KW-0961">Cell wall biogenesis/degradation</keyword>
<keyword evidence="5" id="KW-0812">Transmembrane</keyword>
<dbReference type="Proteomes" id="UP001454036">
    <property type="component" value="Unassembled WGS sequence"/>
</dbReference>
<dbReference type="EMBL" id="BAABME010000892">
    <property type="protein sequence ID" value="GAA0146199.1"/>
    <property type="molecule type" value="Genomic_DNA"/>
</dbReference>
<evidence type="ECO:0000313" key="6">
    <source>
        <dbReference type="EMBL" id="GAA0146199.1"/>
    </source>
</evidence>
<dbReference type="GO" id="GO:0047262">
    <property type="term" value="F:polygalacturonate 4-alpha-galacturonosyltransferase activity"/>
    <property type="evidence" value="ECO:0007669"/>
    <property type="project" value="InterPro"/>
</dbReference>
<dbReference type="Gene3D" id="3.90.550.10">
    <property type="entry name" value="Spore Coat Polysaccharide Biosynthesis Protein SpsA, Chain A"/>
    <property type="match status" value="1"/>
</dbReference>
<evidence type="ECO:0000256" key="1">
    <source>
        <dbReference type="ARBA" id="ARBA00004877"/>
    </source>
</evidence>
<gene>
    <name evidence="6" type="ORF">LIER_06211</name>
</gene>
<dbReference type="InterPro" id="IPR002495">
    <property type="entry name" value="Glyco_trans_8"/>
</dbReference>
<comment type="caution">
    <text evidence="6">The sequence shown here is derived from an EMBL/GenBank/DDBJ whole genome shotgun (WGS) entry which is preliminary data.</text>
</comment>